<evidence type="ECO:0000313" key="6">
    <source>
        <dbReference type="Proteomes" id="UP000318017"/>
    </source>
</evidence>
<dbReference type="PANTHER" id="PTHR43300:SF11">
    <property type="entry name" value="ACETYLTRANSFERASE RV3034C-RELATED"/>
    <property type="match status" value="1"/>
</dbReference>
<dbReference type="AlphaFoldDB" id="A0A518GFE9"/>
<dbReference type="PROSITE" id="PS00101">
    <property type="entry name" value="HEXAPEP_TRANSFERASES"/>
    <property type="match status" value="1"/>
</dbReference>
<sequence length="157" mass="17272">MKSARFSRKLFLVFIWGRNVLLKMRTQVFRKIYGMQIDPSVRISFKARMDKTNPKAIMVKEFTYIAFDSIVLSHDYSTGRHNDVFTGVTRIGKCCFIGCGSIILPGVQIGDHVVVGAGAVVTKDVPSGSVVGGNPARVIRSGIHTETYGRISKDSSS</sequence>
<dbReference type="InterPro" id="IPR011004">
    <property type="entry name" value="Trimer_LpxA-like_sf"/>
</dbReference>
<name>A0A518GFE9_9BACT</name>
<dbReference type="EC" id="2.3.1.79" evidence="5"/>
<dbReference type="Gene3D" id="2.160.10.10">
    <property type="entry name" value="Hexapeptide repeat proteins"/>
    <property type="match status" value="1"/>
</dbReference>
<keyword evidence="4 5" id="KW-0012">Acyltransferase</keyword>
<evidence type="ECO:0000313" key="5">
    <source>
        <dbReference type="EMBL" id="QDV27324.1"/>
    </source>
</evidence>
<dbReference type="KEGG" id="ahel:Q31a_57120"/>
<dbReference type="RefSeq" id="WP_145084558.1">
    <property type="nucleotide sequence ID" value="NZ_CP036298.1"/>
</dbReference>
<proteinExistence type="inferred from homology"/>
<comment type="similarity">
    <text evidence="1">Belongs to the transferase hexapeptide repeat family.</text>
</comment>
<keyword evidence="3" id="KW-0677">Repeat</keyword>
<evidence type="ECO:0000256" key="3">
    <source>
        <dbReference type="ARBA" id="ARBA00022737"/>
    </source>
</evidence>
<dbReference type="InterPro" id="IPR018357">
    <property type="entry name" value="Hexapep_transf_CS"/>
</dbReference>
<evidence type="ECO:0000256" key="2">
    <source>
        <dbReference type="ARBA" id="ARBA00022679"/>
    </source>
</evidence>
<protein>
    <submittedName>
        <fullName evidence="5">Maltose O-acetyltransferase</fullName>
        <ecNumber evidence="5">2.3.1.79</ecNumber>
    </submittedName>
</protein>
<dbReference type="PANTHER" id="PTHR43300">
    <property type="entry name" value="ACETYLTRANSFERASE"/>
    <property type="match status" value="1"/>
</dbReference>
<keyword evidence="6" id="KW-1185">Reference proteome</keyword>
<keyword evidence="2 5" id="KW-0808">Transferase</keyword>
<dbReference type="EMBL" id="CP036298">
    <property type="protein sequence ID" value="QDV27324.1"/>
    <property type="molecule type" value="Genomic_DNA"/>
</dbReference>
<dbReference type="OrthoDB" id="285017at2"/>
<gene>
    <name evidence="5" type="primary">maa_2</name>
    <name evidence="5" type="ORF">Q31a_57120</name>
</gene>
<dbReference type="GO" id="GO:0008925">
    <property type="term" value="F:maltose O-acetyltransferase activity"/>
    <property type="evidence" value="ECO:0007669"/>
    <property type="project" value="UniProtKB-EC"/>
</dbReference>
<dbReference type="InterPro" id="IPR050179">
    <property type="entry name" value="Trans_hexapeptide_repeat"/>
</dbReference>
<organism evidence="5 6">
    <name type="scientific">Aureliella helgolandensis</name>
    <dbReference type="NCBI Taxonomy" id="2527968"/>
    <lineage>
        <taxon>Bacteria</taxon>
        <taxon>Pseudomonadati</taxon>
        <taxon>Planctomycetota</taxon>
        <taxon>Planctomycetia</taxon>
        <taxon>Pirellulales</taxon>
        <taxon>Pirellulaceae</taxon>
        <taxon>Aureliella</taxon>
    </lineage>
</organism>
<dbReference type="Proteomes" id="UP000318017">
    <property type="component" value="Chromosome"/>
</dbReference>
<dbReference type="SUPFAM" id="SSF51161">
    <property type="entry name" value="Trimeric LpxA-like enzymes"/>
    <property type="match status" value="1"/>
</dbReference>
<evidence type="ECO:0000256" key="1">
    <source>
        <dbReference type="ARBA" id="ARBA00007274"/>
    </source>
</evidence>
<reference evidence="5 6" key="1">
    <citation type="submission" date="2019-02" db="EMBL/GenBank/DDBJ databases">
        <title>Deep-cultivation of Planctomycetes and their phenomic and genomic characterization uncovers novel biology.</title>
        <authorList>
            <person name="Wiegand S."/>
            <person name="Jogler M."/>
            <person name="Boedeker C."/>
            <person name="Pinto D."/>
            <person name="Vollmers J."/>
            <person name="Rivas-Marin E."/>
            <person name="Kohn T."/>
            <person name="Peeters S.H."/>
            <person name="Heuer A."/>
            <person name="Rast P."/>
            <person name="Oberbeckmann S."/>
            <person name="Bunk B."/>
            <person name="Jeske O."/>
            <person name="Meyerdierks A."/>
            <person name="Storesund J.E."/>
            <person name="Kallscheuer N."/>
            <person name="Luecker S."/>
            <person name="Lage O.M."/>
            <person name="Pohl T."/>
            <person name="Merkel B.J."/>
            <person name="Hornburger P."/>
            <person name="Mueller R.-W."/>
            <person name="Bruemmer F."/>
            <person name="Labrenz M."/>
            <person name="Spormann A.M."/>
            <person name="Op den Camp H."/>
            <person name="Overmann J."/>
            <person name="Amann R."/>
            <person name="Jetten M.S.M."/>
            <person name="Mascher T."/>
            <person name="Medema M.H."/>
            <person name="Devos D.P."/>
            <person name="Kaster A.-K."/>
            <person name="Ovreas L."/>
            <person name="Rohde M."/>
            <person name="Galperin M.Y."/>
            <person name="Jogler C."/>
        </authorList>
    </citation>
    <scope>NUCLEOTIDE SEQUENCE [LARGE SCALE GENOMIC DNA]</scope>
    <source>
        <strain evidence="5 6">Q31a</strain>
    </source>
</reference>
<dbReference type="InterPro" id="IPR001451">
    <property type="entry name" value="Hexapep"/>
</dbReference>
<accession>A0A518GFE9</accession>
<dbReference type="Pfam" id="PF00132">
    <property type="entry name" value="Hexapep"/>
    <property type="match status" value="1"/>
</dbReference>
<evidence type="ECO:0000256" key="4">
    <source>
        <dbReference type="ARBA" id="ARBA00023315"/>
    </source>
</evidence>